<feature type="signal peptide" evidence="1">
    <location>
        <begin position="1"/>
        <end position="21"/>
    </location>
</feature>
<reference evidence="2" key="1">
    <citation type="submission" date="2018-01" db="EMBL/GenBank/DDBJ databases">
        <title>An insight into the sialome of Amazonian anophelines.</title>
        <authorList>
            <person name="Ribeiro J.M."/>
            <person name="Scarpassa V."/>
            <person name="Calvo E."/>
        </authorList>
    </citation>
    <scope>NUCLEOTIDE SEQUENCE</scope>
    <source>
        <tissue evidence="2">Salivary glands</tissue>
    </source>
</reference>
<dbReference type="AlphaFoldDB" id="A0A2M4B5B7"/>
<feature type="chain" id="PRO_5014785681" evidence="1">
    <location>
        <begin position="22"/>
        <end position="184"/>
    </location>
</feature>
<accession>A0A2M4B5B7</accession>
<protein>
    <submittedName>
        <fullName evidence="2">Putative secreted protein</fullName>
    </submittedName>
</protein>
<keyword evidence="1" id="KW-0732">Signal</keyword>
<evidence type="ECO:0000256" key="1">
    <source>
        <dbReference type="SAM" id="SignalP"/>
    </source>
</evidence>
<name>A0A2M4B5B7_9DIPT</name>
<evidence type="ECO:0000313" key="2">
    <source>
        <dbReference type="EMBL" id="MBW48191.1"/>
    </source>
</evidence>
<dbReference type="EMBL" id="GGFK01014870">
    <property type="protein sequence ID" value="MBW48191.1"/>
    <property type="molecule type" value="Transcribed_RNA"/>
</dbReference>
<proteinExistence type="predicted"/>
<sequence length="184" mass="20831">MARSGCAFFSLSCLKIVKAFAQLFVRLLMDVLGHKESQLVSVLADGWNTDATAPVVVHQRLSVRVGLDLIRLEAKLVVNNIVRCRRNRALASRLRNQKEVRPLRECDNVINYGTRRRITSVEEQPRVDPLAHHNHAQLRLVRLIVFVSGSQARLDGLYLMINHLLQLTIANTVAVDQEPAWQPI</sequence>
<organism evidence="2">
    <name type="scientific">Anopheles triannulatus</name>
    <dbReference type="NCBI Taxonomy" id="58253"/>
    <lineage>
        <taxon>Eukaryota</taxon>
        <taxon>Metazoa</taxon>
        <taxon>Ecdysozoa</taxon>
        <taxon>Arthropoda</taxon>
        <taxon>Hexapoda</taxon>
        <taxon>Insecta</taxon>
        <taxon>Pterygota</taxon>
        <taxon>Neoptera</taxon>
        <taxon>Endopterygota</taxon>
        <taxon>Diptera</taxon>
        <taxon>Nematocera</taxon>
        <taxon>Culicoidea</taxon>
        <taxon>Culicidae</taxon>
        <taxon>Anophelinae</taxon>
        <taxon>Anopheles</taxon>
    </lineage>
</organism>